<dbReference type="AlphaFoldDB" id="A0AAW4J8B6"/>
<name>A0AAW4J8B6_ACIHA</name>
<proteinExistence type="predicted"/>
<dbReference type="GO" id="GO:0004343">
    <property type="term" value="F:glucosamine 6-phosphate N-acetyltransferase activity"/>
    <property type="evidence" value="ECO:0007669"/>
    <property type="project" value="TreeGrafter"/>
</dbReference>
<dbReference type="PANTHER" id="PTHR13355">
    <property type="entry name" value="GLUCOSAMINE 6-PHOSPHATE N-ACETYLTRANSFERASE"/>
    <property type="match status" value="1"/>
</dbReference>
<dbReference type="SUPFAM" id="SSF55729">
    <property type="entry name" value="Acyl-CoA N-acyltransferases (Nat)"/>
    <property type="match status" value="1"/>
</dbReference>
<dbReference type="Pfam" id="PF13673">
    <property type="entry name" value="Acetyltransf_10"/>
    <property type="match status" value="1"/>
</dbReference>
<dbReference type="InterPro" id="IPR016181">
    <property type="entry name" value="Acyl_CoA_acyltransferase"/>
</dbReference>
<evidence type="ECO:0000313" key="2">
    <source>
        <dbReference type="EMBL" id="MBO3658808.1"/>
    </source>
</evidence>
<feature type="domain" description="N-acetyltransferase" evidence="1">
    <location>
        <begin position="13"/>
        <end position="147"/>
    </location>
</feature>
<gene>
    <name evidence="2" type="ORF">J5N55_12065</name>
</gene>
<organism evidence="2 3">
    <name type="scientific">Acinetobacter haemolyticus</name>
    <dbReference type="NCBI Taxonomy" id="29430"/>
    <lineage>
        <taxon>Bacteria</taxon>
        <taxon>Pseudomonadati</taxon>
        <taxon>Pseudomonadota</taxon>
        <taxon>Gammaproteobacteria</taxon>
        <taxon>Moraxellales</taxon>
        <taxon>Moraxellaceae</taxon>
        <taxon>Acinetobacter</taxon>
    </lineage>
</organism>
<dbReference type="Gene3D" id="3.40.630.30">
    <property type="match status" value="1"/>
</dbReference>
<dbReference type="EMBL" id="JAGFOT010000012">
    <property type="protein sequence ID" value="MBO3658808.1"/>
    <property type="molecule type" value="Genomic_DNA"/>
</dbReference>
<protein>
    <submittedName>
        <fullName evidence="2">GNAT family N-acetyltransferase</fullName>
    </submittedName>
</protein>
<dbReference type="Proteomes" id="UP000670925">
    <property type="component" value="Unassembled WGS sequence"/>
</dbReference>
<dbReference type="PROSITE" id="PS51186">
    <property type="entry name" value="GNAT"/>
    <property type="match status" value="1"/>
</dbReference>
<dbReference type="CDD" id="cd04301">
    <property type="entry name" value="NAT_SF"/>
    <property type="match status" value="1"/>
</dbReference>
<reference evidence="2" key="1">
    <citation type="submission" date="2021-03" db="EMBL/GenBank/DDBJ databases">
        <title>Acinetobacter spp. whole-genome sequenced from Terengganu.</title>
        <authorList>
            <person name="Mohd Rani F."/>
        </authorList>
    </citation>
    <scope>NUCLEOTIDE SEQUENCE</scope>
    <source>
        <strain evidence="2">AC1502</strain>
    </source>
</reference>
<sequence>MRQEMNRFVVKHGQWDQLQLQQDAKRIREFVFINEQNIPEQDEWDDQDQVSEHFVVYAQDQAIATARLLPDHHLGRVAVLQEYRGQGIGQLIMLEMIAYAKSQNRPFLQLSAQTHATSFYEKLGFVAQGDEYDECGIPHIEMIMPITGKV</sequence>
<comment type="caution">
    <text evidence="2">The sequence shown here is derived from an EMBL/GenBank/DDBJ whole genome shotgun (WGS) entry which is preliminary data.</text>
</comment>
<evidence type="ECO:0000313" key="3">
    <source>
        <dbReference type="Proteomes" id="UP000670925"/>
    </source>
</evidence>
<dbReference type="InterPro" id="IPR000182">
    <property type="entry name" value="GNAT_dom"/>
</dbReference>
<evidence type="ECO:0000259" key="1">
    <source>
        <dbReference type="PROSITE" id="PS51186"/>
    </source>
</evidence>
<accession>A0AAW4J8B6</accession>
<dbReference type="PANTHER" id="PTHR13355:SF11">
    <property type="entry name" value="GLUCOSAMINE 6-PHOSPHATE N-ACETYLTRANSFERASE"/>
    <property type="match status" value="1"/>
</dbReference>
<dbReference type="InterPro" id="IPR039143">
    <property type="entry name" value="GNPNAT1-like"/>
</dbReference>